<dbReference type="RefSeq" id="WP_377145946.1">
    <property type="nucleotide sequence ID" value="NZ_JBHTIA010000026.1"/>
</dbReference>
<reference evidence="2" key="1">
    <citation type="journal article" date="2019" name="Int. J. Syst. Evol. Microbiol.">
        <title>The Global Catalogue of Microorganisms (GCM) 10K type strain sequencing project: providing services to taxonomists for standard genome sequencing and annotation.</title>
        <authorList>
            <consortium name="The Broad Institute Genomics Platform"/>
            <consortium name="The Broad Institute Genome Sequencing Center for Infectious Disease"/>
            <person name="Wu L."/>
            <person name="Ma J."/>
        </authorList>
    </citation>
    <scope>NUCLEOTIDE SEQUENCE [LARGE SCALE GENOMIC DNA]</scope>
    <source>
        <strain evidence="2">CCUG 60742</strain>
    </source>
</reference>
<sequence>MNFKKSQPIIPFKDFKKLILQSKEFESVPKQKKYKVTRIDNDIIHFIRLDADPSSDWSFDIKDIYNAYINLDNYTTSSFKNYVPRKHSPARGILSHLKLIEPSKY</sequence>
<proteinExistence type="predicted"/>
<evidence type="ECO:0000313" key="1">
    <source>
        <dbReference type="EMBL" id="MFD0767301.1"/>
    </source>
</evidence>
<evidence type="ECO:0008006" key="3">
    <source>
        <dbReference type="Google" id="ProtNLM"/>
    </source>
</evidence>
<organism evidence="1 2">
    <name type="scientific">Mucilaginibacter lutimaris</name>
    <dbReference type="NCBI Taxonomy" id="931629"/>
    <lineage>
        <taxon>Bacteria</taxon>
        <taxon>Pseudomonadati</taxon>
        <taxon>Bacteroidota</taxon>
        <taxon>Sphingobacteriia</taxon>
        <taxon>Sphingobacteriales</taxon>
        <taxon>Sphingobacteriaceae</taxon>
        <taxon>Mucilaginibacter</taxon>
    </lineage>
</organism>
<name>A0ABW2ZMD6_9SPHI</name>
<protein>
    <recommendedName>
        <fullName evidence="3">KTSC domain-containing protein</fullName>
    </recommendedName>
</protein>
<evidence type="ECO:0000313" key="2">
    <source>
        <dbReference type="Proteomes" id="UP001597073"/>
    </source>
</evidence>
<dbReference type="Proteomes" id="UP001597073">
    <property type="component" value="Unassembled WGS sequence"/>
</dbReference>
<keyword evidence="2" id="KW-1185">Reference proteome</keyword>
<gene>
    <name evidence="1" type="ORF">ACFQZI_20780</name>
</gene>
<dbReference type="EMBL" id="JBHTIA010000026">
    <property type="protein sequence ID" value="MFD0767301.1"/>
    <property type="molecule type" value="Genomic_DNA"/>
</dbReference>
<accession>A0ABW2ZMD6</accession>
<comment type="caution">
    <text evidence="1">The sequence shown here is derived from an EMBL/GenBank/DDBJ whole genome shotgun (WGS) entry which is preliminary data.</text>
</comment>